<reference evidence="1 2" key="1">
    <citation type="submission" date="2023-11" db="EMBL/GenBank/DDBJ databases">
        <title>Actinomadura monticuli sp. nov., isolated from volcanic ash.</title>
        <authorList>
            <person name="Lee S.D."/>
            <person name="Yang H."/>
            <person name="Kim I.S."/>
        </authorList>
    </citation>
    <scope>NUCLEOTIDE SEQUENCE [LARGE SCALE GENOMIC DNA]</scope>
    <source>
        <strain evidence="1 2">DLS-62</strain>
    </source>
</reference>
<dbReference type="PIRSF" id="PIRSF010256">
    <property type="entry name" value="CoxE_vWa"/>
    <property type="match status" value="1"/>
</dbReference>
<gene>
    <name evidence="1" type="ORF">SM611_24645</name>
</gene>
<evidence type="ECO:0000313" key="2">
    <source>
        <dbReference type="Proteomes" id="UP001569963"/>
    </source>
</evidence>
<name>A0ABV4QGF4_9ACTN</name>
<keyword evidence="2" id="KW-1185">Reference proteome</keyword>
<dbReference type="Gene3D" id="3.40.50.410">
    <property type="entry name" value="von Willebrand factor, type A domain"/>
    <property type="match status" value="1"/>
</dbReference>
<protein>
    <submittedName>
        <fullName evidence="1">VWA domain-containing protein</fullName>
    </submittedName>
</protein>
<dbReference type="InterPro" id="IPR011195">
    <property type="entry name" value="UCP010256"/>
</dbReference>
<evidence type="ECO:0000313" key="1">
    <source>
        <dbReference type="EMBL" id="MFA1542136.1"/>
    </source>
</evidence>
<dbReference type="PANTHER" id="PTHR39338:SF6">
    <property type="entry name" value="BLL5662 PROTEIN"/>
    <property type="match status" value="1"/>
</dbReference>
<accession>A0ABV4QGF4</accession>
<sequence length="379" mass="40773">MRRDVTETMVGFARTLRAAGGAADPERVQAMVAALDHLDVLDPNEVYWAGRLTLCADPADLARYDRCFAAYFSGATARPGRRPPPVVVRRMTVPDPGAQAGDDEAGELKAATASEVEVLRDRDLARLSAAERAEVARLIAVLDAGAERRRSRRFAPAPAGRLDPARTVRETLRRGGETSLLRHRAHRTRPRRVVLIVDVSGSMSPYADALLRFAHAAARSGGRDVEVFSAGTRLTRLTRELRHRDPDAAMAAASAAIPDWSGGTRLGEELKEFLDRFGQRGLARGAIAVIASDGWERGDATLLGEQMARLHRLAHRVVWANPHKARPGYEPLTAGMAAALPHVDDFTSGHSLAALEELARIVAGAAGARAGTGQGRVHA</sequence>
<organism evidence="1 2">
    <name type="scientific">Actinomadura monticuli</name>
    <dbReference type="NCBI Taxonomy" id="3097367"/>
    <lineage>
        <taxon>Bacteria</taxon>
        <taxon>Bacillati</taxon>
        <taxon>Actinomycetota</taxon>
        <taxon>Actinomycetes</taxon>
        <taxon>Streptosporangiales</taxon>
        <taxon>Thermomonosporaceae</taxon>
        <taxon>Actinomadura</taxon>
    </lineage>
</organism>
<dbReference type="Proteomes" id="UP001569963">
    <property type="component" value="Unassembled WGS sequence"/>
</dbReference>
<dbReference type="Pfam" id="PF05762">
    <property type="entry name" value="VWA_CoxE"/>
    <property type="match status" value="1"/>
</dbReference>
<proteinExistence type="predicted"/>
<dbReference type="RefSeq" id="WP_371952286.1">
    <property type="nucleotide sequence ID" value="NZ_JAXCEI010000011.1"/>
</dbReference>
<dbReference type="PANTHER" id="PTHR39338">
    <property type="entry name" value="BLL5662 PROTEIN-RELATED"/>
    <property type="match status" value="1"/>
</dbReference>
<dbReference type="InterPro" id="IPR036465">
    <property type="entry name" value="vWFA_dom_sf"/>
</dbReference>
<dbReference type="SUPFAM" id="SSF53300">
    <property type="entry name" value="vWA-like"/>
    <property type="match status" value="1"/>
</dbReference>
<dbReference type="EMBL" id="JAXCEI010000011">
    <property type="protein sequence ID" value="MFA1542136.1"/>
    <property type="molecule type" value="Genomic_DNA"/>
</dbReference>
<dbReference type="InterPro" id="IPR008912">
    <property type="entry name" value="Uncharacterised_CoxE"/>
</dbReference>
<comment type="caution">
    <text evidence="1">The sequence shown here is derived from an EMBL/GenBank/DDBJ whole genome shotgun (WGS) entry which is preliminary data.</text>
</comment>
<dbReference type="CDD" id="cd00198">
    <property type="entry name" value="vWFA"/>
    <property type="match status" value="1"/>
</dbReference>